<sequence length="112" mass="12097">MYATNVRDLKKNPSAALRHARDEPVLILKGNQPDAVLLHLESTLGDTLLTLRPALASVLFRDGVLSLGAATKLSGLPLVDFIQHLSSLDIEIVKADETVAQEAKDVSAWLKS</sequence>
<accession>A0A1Y1Q7S0</accession>
<reference evidence="2 3" key="1">
    <citation type="submission" date="2017-01" db="EMBL/GenBank/DDBJ databases">
        <title>Novel large sulfur bacteria in the metagenomes of groundwater-fed chemosynthetic microbial mats in the Lake Huron basin.</title>
        <authorList>
            <person name="Sharrar A.M."/>
            <person name="Flood B.E."/>
            <person name="Bailey J.V."/>
            <person name="Jones D.S."/>
            <person name="Biddanda B."/>
            <person name="Ruberg S.A."/>
            <person name="Marcus D.N."/>
            <person name="Dick G.J."/>
        </authorList>
    </citation>
    <scope>NUCLEOTIDE SEQUENCE [LARGE SCALE GENOMIC DNA]</scope>
    <source>
        <strain evidence="2">A8</strain>
    </source>
</reference>
<protein>
    <recommendedName>
        <fullName evidence="4">Prevent-host-death protein</fullName>
    </recommendedName>
</protein>
<dbReference type="EMBL" id="MTEJ01000740">
    <property type="protein sequence ID" value="OQW98679.1"/>
    <property type="molecule type" value="Genomic_DNA"/>
</dbReference>
<dbReference type="AlphaFoldDB" id="A0A1Y1Q7S0"/>
<organism evidence="2 3">
    <name type="scientific">Thiothrix lacustris</name>
    <dbReference type="NCBI Taxonomy" id="525917"/>
    <lineage>
        <taxon>Bacteria</taxon>
        <taxon>Pseudomonadati</taxon>
        <taxon>Pseudomonadota</taxon>
        <taxon>Gammaproteobacteria</taxon>
        <taxon>Thiotrichales</taxon>
        <taxon>Thiotrichaceae</taxon>
        <taxon>Thiothrix</taxon>
    </lineage>
</organism>
<evidence type="ECO:0000256" key="1">
    <source>
        <dbReference type="ARBA" id="ARBA00009981"/>
    </source>
</evidence>
<evidence type="ECO:0000313" key="2">
    <source>
        <dbReference type="EMBL" id="OQW98679.1"/>
    </source>
</evidence>
<dbReference type="SUPFAM" id="SSF143120">
    <property type="entry name" value="YefM-like"/>
    <property type="match status" value="1"/>
</dbReference>
<dbReference type="Pfam" id="PF03683">
    <property type="entry name" value="UPF0175"/>
    <property type="match status" value="1"/>
</dbReference>
<proteinExistence type="inferred from homology"/>
<dbReference type="InterPro" id="IPR005368">
    <property type="entry name" value="UPF0175"/>
</dbReference>
<comment type="similarity">
    <text evidence="1">Belongs to the phD/YefM antitoxin family.</text>
</comment>
<name>A0A1Y1Q7S0_9GAMM</name>
<evidence type="ECO:0000313" key="3">
    <source>
        <dbReference type="Proteomes" id="UP000192491"/>
    </source>
</evidence>
<dbReference type="InterPro" id="IPR036165">
    <property type="entry name" value="YefM-like_sf"/>
</dbReference>
<comment type="caution">
    <text evidence="2">The sequence shown here is derived from an EMBL/GenBank/DDBJ whole genome shotgun (WGS) entry which is preliminary data.</text>
</comment>
<dbReference type="Proteomes" id="UP000192491">
    <property type="component" value="Unassembled WGS sequence"/>
</dbReference>
<evidence type="ECO:0008006" key="4">
    <source>
        <dbReference type="Google" id="ProtNLM"/>
    </source>
</evidence>
<gene>
    <name evidence="2" type="ORF">BWK73_51980</name>
</gene>